<evidence type="ECO:0000313" key="3">
    <source>
        <dbReference type="EMBL" id="BCD97916.1"/>
    </source>
</evidence>
<keyword evidence="2" id="KW-0472">Membrane</keyword>
<feature type="transmembrane region" description="Helical" evidence="2">
    <location>
        <begin position="6"/>
        <end position="29"/>
    </location>
</feature>
<dbReference type="Proteomes" id="UP001320119">
    <property type="component" value="Chromosome"/>
</dbReference>
<evidence type="ECO:0000256" key="1">
    <source>
        <dbReference type="SAM" id="Coils"/>
    </source>
</evidence>
<gene>
    <name evidence="3" type="ORF">MARGE09_P2117</name>
</gene>
<keyword evidence="2" id="KW-1133">Transmembrane helix</keyword>
<keyword evidence="1" id="KW-0175">Coiled coil</keyword>
<proteinExistence type="predicted"/>
<protein>
    <submittedName>
        <fullName evidence="3">Uncharacterized protein</fullName>
    </submittedName>
</protein>
<dbReference type="RefSeq" id="WP_236981910.1">
    <property type="nucleotide sequence ID" value="NZ_AP023086.1"/>
</dbReference>
<dbReference type="KEGG" id="marq:MARGE09_P2117"/>
<name>A0AAN1WHY4_9GAMM</name>
<feature type="coiled-coil region" evidence="1">
    <location>
        <begin position="259"/>
        <end position="351"/>
    </location>
</feature>
<keyword evidence="4" id="KW-1185">Reference proteome</keyword>
<evidence type="ECO:0000256" key="2">
    <source>
        <dbReference type="SAM" id="Phobius"/>
    </source>
</evidence>
<evidence type="ECO:0000313" key="4">
    <source>
        <dbReference type="Proteomes" id="UP001320119"/>
    </source>
</evidence>
<feature type="coiled-coil region" evidence="1">
    <location>
        <begin position="399"/>
        <end position="426"/>
    </location>
</feature>
<dbReference type="AlphaFoldDB" id="A0AAN1WHY4"/>
<accession>A0AAN1WHY4</accession>
<organism evidence="3 4">
    <name type="scientific">Marinagarivorans cellulosilyticus</name>
    <dbReference type="NCBI Taxonomy" id="2721545"/>
    <lineage>
        <taxon>Bacteria</taxon>
        <taxon>Pseudomonadati</taxon>
        <taxon>Pseudomonadota</taxon>
        <taxon>Gammaproteobacteria</taxon>
        <taxon>Cellvibrionales</taxon>
        <taxon>Cellvibrionaceae</taxon>
        <taxon>Marinagarivorans</taxon>
    </lineage>
</organism>
<keyword evidence="2" id="KW-0812">Transmembrane</keyword>
<dbReference type="EMBL" id="AP023086">
    <property type="protein sequence ID" value="BCD97916.1"/>
    <property type="molecule type" value="Genomic_DNA"/>
</dbReference>
<reference evidence="3 4" key="1">
    <citation type="journal article" date="2022" name="IScience">
        <title>An ultrasensitive nanofiber-based assay for enzymatic hydrolysis and deep-sea microbial degradation of cellulose.</title>
        <authorList>
            <person name="Tsudome M."/>
            <person name="Tachioka M."/>
            <person name="Miyazaki M."/>
            <person name="Uchimura K."/>
            <person name="Tsuda M."/>
            <person name="Takaki Y."/>
            <person name="Deguchi S."/>
        </authorList>
    </citation>
    <scope>NUCLEOTIDE SEQUENCE [LARGE SCALE GENOMIC DNA]</scope>
    <source>
        <strain evidence="3 4">GE09</strain>
    </source>
</reference>
<sequence>MEVKTFTFIVLAELCILSVLMVFGLIFYIQKLKQQLKKALAAQAKPAAQTSAPDEPPNPVDELVQQRDVMPDNLKQKTYTAYIDDELMNVRRHHEELGGGRDIALDIDPSAPLERRIAAVRHAVLIAEREATLTEEVNWTSLKGRYKALLSYYEDFPSLKAEARIHELSEALRSAQKHVASIEKYKGLYFDLEASWHASKNQADEYYEQIKGRVDKNDEGADGLIELVGEYHRSYDSVNVIFDSQMPLPETIEAASEELRALRRTTAEQHRLIDDLKKQIDNATDDNAKVALIRNLEDELNRQQRFLRESESCVKLMEDELSVTHKELQSLKAKLKELPSLRAHLKELQDESGVSDVMINRLKDEVCDLKLELSSNAESYASQAVRTVAASPAASAEQDPELAKELSALKKQYAELEERYLDLKLQG</sequence>